<evidence type="ECO:0000313" key="9">
    <source>
        <dbReference type="Proteomes" id="UP000176532"/>
    </source>
</evidence>
<gene>
    <name evidence="6" type="primary">rpsT</name>
    <name evidence="8" type="ORF">A3C15_00725</name>
</gene>
<name>A0A1F6M8A1_9BACT</name>
<evidence type="ECO:0000313" key="8">
    <source>
        <dbReference type="EMBL" id="OGH67867.1"/>
    </source>
</evidence>
<keyword evidence="3 6" id="KW-0689">Ribosomal protein</keyword>
<dbReference type="Proteomes" id="UP000176532">
    <property type="component" value="Unassembled WGS sequence"/>
</dbReference>
<feature type="compositionally biased region" description="Basic residues" evidence="7">
    <location>
        <begin position="71"/>
        <end position="86"/>
    </location>
</feature>
<dbReference type="GO" id="GO:1990904">
    <property type="term" value="C:ribonucleoprotein complex"/>
    <property type="evidence" value="ECO:0007669"/>
    <property type="project" value="UniProtKB-KW"/>
</dbReference>
<dbReference type="GO" id="GO:0006412">
    <property type="term" value="P:translation"/>
    <property type="evidence" value="ECO:0007669"/>
    <property type="project" value="UniProtKB-UniRule"/>
</dbReference>
<feature type="region of interest" description="Disordered" evidence="7">
    <location>
        <begin position="65"/>
        <end position="86"/>
    </location>
</feature>
<dbReference type="HAMAP" id="MF_00500">
    <property type="entry name" value="Ribosomal_bS20"/>
    <property type="match status" value="1"/>
</dbReference>
<dbReference type="GO" id="GO:0019843">
    <property type="term" value="F:rRNA binding"/>
    <property type="evidence" value="ECO:0007669"/>
    <property type="project" value="UniProtKB-UniRule"/>
</dbReference>
<evidence type="ECO:0000256" key="3">
    <source>
        <dbReference type="ARBA" id="ARBA00022980"/>
    </source>
</evidence>
<dbReference type="NCBIfam" id="TIGR00029">
    <property type="entry name" value="S20"/>
    <property type="match status" value="1"/>
</dbReference>
<sequence>MPNLAHAKKALRKAKKAFVRNELIRDGVRKLRKAARVAVDAKNKVDASKVARDLQAALDKAAKRGVVSKNKASRLKSRLAKKLKAL</sequence>
<dbReference type="Gene3D" id="1.20.58.110">
    <property type="entry name" value="Ribosomal protein S20"/>
    <property type="match status" value="1"/>
</dbReference>
<dbReference type="AlphaFoldDB" id="A0A1F6M8A1"/>
<dbReference type="GO" id="GO:0005840">
    <property type="term" value="C:ribosome"/>
    <property type="evidence" value="ECO:0007669"/>
    <property type="project" value="UniProtKB-KW"/>
</dbReference>
<keyword evidence="1 6" id="KW-0699">rRNA-binding</keyword>
<dbReference type="InterPro" id="IPR036510">
    <property type="entry name" value="Ribosomal_bS20_sf"/>
</dbReference>
<evidence type="ECO:0000256" key="1">
    <source>
        <dbReference type="ARBA" id="ARBA00022730"/>
    </source>
</evidence>
<evidence type="ECO:0000256" key="2">
    <source>
        <dbReference type="ARBA" id="ARBA00022884"/>
    </source>
</evidence>
<accession>A0A1F6M8A1</accession>
<comment type="similarity">
    <text evidence="6">Belongs to the bacterial ribosomal protein bS20 family.</text>
</comment>
<dbReference type="STRING" id="1798682.A3C15_00725"/>
<dbReference type="GO" id="GO:0003735">
    <property type="term" value="F:structural constituent of ribosome"/>
    <property type="evidence" value="ECO:0007669"/>
    <property type="project" value="InterPro"/>
</dbReference>
<evidence type="ECO:0000256" key="7">
    <source>
        <dbReference type="SAM" id="MobiDB-lite"/>
    </source>
</evidence>
<comment type="caution">
    <text evidence="8">The sequence shown here is derived from an EMBL/GenBank/DDBJ whole genome shotgun (WGS) entry which is preliminary data.</text>
</comment>
<reference evidence="8 9" key="1">
    <citation type="journal article" date="2016" name="Nat. Commun.">
        <title>Thousands of microbial genomes shed light on interconnected biogeochemical processes in an aquifer system.</title>
        <authorList>
            <person name="Anantharaman K."/>
            <person name="Brown C.T."/>
            <person name="Hug L.A."/>
            <person name="Sharon I."/>
            <person name="Castelle C.J."/>
            <person name="Probst A.J."/>
            <person name="Thomas B.C."/>
            <person name="Singh A."/>
            <person name="Wilkins M.J."/>
            <person name="Karaoz U."/>
            <person name="Brodie E.L."/>
            <person name="Williams K.H."/>
            <person name="Hubbard S.S."/>
            <person name="Banfield J.F."/>
        </authorList>
    </citation>
    <scope>NUCLEOTIDE SEQUENCE [LARGE SCALE GENOMIC DNA]</scope>
</reference>
<keyword evidence="2 6" id="KW-0694">RNA-binding</keyword>
<dbReference type="EMBL" id="MFQD01000032">
    <property type="protein sequence ID" value="OGH67867.1"/>
    <property type="molecule type" value="Genomic_DNA"/>
</dbReference>
<dbReference type="Pfam" id="PF01649">
    <property type="entry name" value="Ribosomal_S20p"/>
    <property type="match status" value="1"/>
</dbReference>
<evidence type="ECO:0000256" key="4">
    <source>
        <dbReference type="ARBA" id="ARBA00023274"/>
    </source>
</evidence>
<dbReference type="SUPFAM" id="SSF46992">
    <property type="entry name" value="Ribosomal protein S20"/>
    <property type="match status" value="1"/>
</dbReference>
<organism evidence="8 9">
    <name type="scientific">Candidatus Magasanikbacteria bacterium RIFCSPHIGHO2_02_FULL_50_9b</name>
    <dbReference type="NCBI Taxonomy" id="1798682"/>
    <lineage>
        <taxon>Bacteria</taxon>
        <taxon>Candidatus Magasanikiibacteriota</taxon>
    </lineage>
</organism>
<evidence type="ECO:0000256" key="5">
    <source>
        <dbReference type="ARBA" id="ARBA00035136"/>
    </source>
</evidence>
<comment type="function">
    <text evidence="6">Binds directly to 16S ribosomal RNA.</text>
</comment>
<proteinExistence type="inferred from homology"/>
<keyword evidence="4 6" id="KW-0687">Ribonucleoprotein</keyword>
<dbReference type="InterPro" id="IPR002583">
    <property type="entry name" value="Ribosomal_bS20"/>
</dbReference>
<evidence type="ECO:0000256" key="6">
    <source>
        <dbReference type="HAMAP-Rule" id="MF_00500"/>
    </source>
</evidence>
<protein>
    <recommendedName>
        <fullName evidence="5 6">Small ribosomal subunit protein bS20</fullName>
    </recommendedName>
</protein>